<dbReference type="CDD" id="cd01949">
    <property type="entry name" value="GGDEF"/>
    <property type="match status" value="1"/>
</dbReference>
<dbReference type="Pfam" id="PF00990">
    <property type="entry name" value="GGDEF"/>
    <property type="match status" value="1"/>
</dbReference>
<dbReference type="EC" id="2.7.7.65" evidence="3"/>
<dbReference type="SMART" id="SM00086">
    <property type="entry name" value="PAC"/>
    <property type="match status" value="1"/>
</dbReference>
<keyword evidence="3" id="KW-0808">Transferase</keyword>
<proteinExistence type="predicted"/>
<reference evidence="3 4" key="1">
    <citation type="submission" date="2021-06" db="EMBL/GenBank/DDBJ databases">
        <title>50 bacteria genomes isolated from Dapeng, Shenzhen, China.</title>
        <authorList>
            <person name="Zheng W."/>
            <person name="Yu S."/>
            <person name="Huang Y."/>
        </authorList>
    </citation>
    <scope>NUCLEOTIDE SEQUENCE [LARGE SCALE GENOMIC DNA]</scope>
    <source>
        <strain evidence="3 4">DP1N14-2</strain>
    </source>
</reference>
<dbReference type="CDD" id="cd00130">
    <property type="entry name" value="PAS"/>
    <property type="match status" value="1"/>
</dbReference>
<dbReference type="RefSeq" id="WP_222507280.1">
    <property type="nucleotide sequence ID" value="NZ_JAHVJA010000001.1"/>
</dbReference>
<dbReference type="SUPFAM" id="SSF55785">
    <property type="entry name" value="PYP-like sensor domain (PAS domain)"/>
    <property type="match status" value="1"/>
</dbReference>
<feature type="domain" description="GGDEF" evidence="2">
    <location>
        <begin position="155"/>
        <end position="280"/>
    </location>
</feature>
<dbReference type="SUPFAM" id="SSF55073">
    <property type="entry name" value="Nucleotide cyclase"/>
    <property type="match status" value="1"/>
</dbReference>
<dbReference type="InterPro" id="IPR052155">
    <property type="entry name" value="Biofilm_reg_signaling"/>
</dbReference>
<organism evidence="3 4">
    <name type="scientific">Leisingera daeponensis</name>
    <dbReference type="NCBI Taxonomy" id="405746"/>
    <lineage>
        <taxon>Bacteria</taxon>
        <taxon>Pseudomonadati</taxon>
        <taxon>Pseudomonadota</taxon>
        <taxon>Alphaproteobacteria</taxon>
        <taxon>Rhodobacterales</taxon>
        <taxon>Roseobacteraceae</taxon>
        <taxon>Leisingera</taxon>
    </lineage>
</organism>
<feature type="domain" description="PAC" evidence="1">
    <location>
        <begin position="71"/>
        <end position="123"/>
    </location>
</feature>
<dbReference type="SMART" id="SM00267">
    <property type="entry name" value="GGDEF"/>
    <property type="match status" value="1"/>
</dbReference>
<dbReference type="InterPro" id="IPR000700">
    <property type="entry name" value="PAS-assoc_C"/>
</dbReference>
<dbReference type="Pfam" id="PF08448">
    <property type="entry name" value="PAS_4"/>
    <property type="match status" value="1"/>
</dbReference>
<dbReference type="InterPro" id="IPR029787">
    <property type="entry name" value="Nucleotide_cyclase"/>
</dbReference>
<dbReference type="PROSITE" id="PS50887">
    <property type="entry name" value="GGDEF"/>
    <property type="match status" value="1"/>
</dbReference>
<sequence length="300" mass="33050">MDSVLDHAPVGVGIVGLDGRFLKVNNQLAAELRRSAGALERLRFQDITDLRDLDPDMENVERLLRGDADSYSMEKRFFDGADEPFWTQLRVSLVRGSSGAPLHFLSVVEDISLRKAQEQDMLNLALRDPLTGLPNRHWFDREAEALFRRWRREGCSGALTVVDVNGLKEVNDRWGHAAGDTVIAQAGQRLAAAVRKHGIAARLGGDEFVLLLKTHLQQFGAVLRWLLGRPVPWQGVQLPCSISAGSAVPGADGGTLAQLMAAADARMYEDKRQFYARFPEGVRLPRCGAPQAAAQPVHGR</sequence>
<dbReference type="InterPro" id="IPR000014">
    <property type="entry name" value="PAS"/>
</dbReference>
<dbReference type="PANTHER" id="PTHR44757">
    <property type="entry name" value="DIGUANYLATE CYCLASE DGCP"/>
    <property type="match status" value="1"/>
</dbReference>
<dbReference type="Proteomes" id="UP000766629">
    <property type="component" value="Unassembled WGS sequence"/>
</dbReference>
<dbReference type="Gene3D" id="3.30.70.270">
    <property type="match status" value="1"/>
</dbReference>
<dbReference type="NCBIfam" id="TIGR00254">
    <property type="entry name" value="GGDEF"/>
    <property type="match status" value="1"/>
</dbReference>
<dbReference type="PROSITE" id="PS50113">
    <property type="entry name" value="PAC"/>
    <property type="match status" value="1"/>
</dbReference>
<dbReference type="EMBL" id="JAHVJA010000001">
    <property type="protein sequence ID" value="MBY6138434.1"/>
    <property type="molecule type" value="Genomic_DNA"/>
</dbReference>
<evidence type="ECO:0000259" key="2">
    <source>
        <dbReference type="PROSITE" id="PS50887"/>
    </source>
</evidence>
<gene>
    <name evidence="3" type="ORF">KUV26_03210</name>
</gene>
<keyword evidence="4" id="KW-1185">Reference proteome</keyword>
<dbReference type="GO" id="GO:0052621">
    <property type="term" value="F:diguanylate cyclase activity"/>
    <property type="evidence" value="ECO:0007669"/>
    <property type="project" value="UniProtKB-EC"/>
</dbReference>
<dbReference type="InterPro" id="IPR013656">
    <property type="entry name" value="PAS_4"/>
</dbReference>
<dbReference type="NCBIfam" id="TIGR00229">
    <property type="entry name" value="sensory_box"/>
    <property type="match status" value="1"/>
</dbReference>
<accession>A0ABS7NB50</accession>
<dbReference type="InterPro" id="IPR043128">
    <property type="entry name" value="Rev_trsase/Diguanyl_cyclase"/>
</dbReference>
<comment type="caution">
    <text evidence="3">The sequence shown here is derived from an EMBL/GenBank/DDBJ whole genome shotgun (WGS) entry which is preliminary data.</text>
</comment>
<dbReference type="InterPro" id="IPR001610">
    <property type="entry name" value="PAC"/>
</dbReference>
<evidence type="ECO:0000313" key="4">
    <source>
        <dbReference type="Proteomes" id="UP000766629"/>
    </source>
</evidence>
<dbReference type="InterPro" id="IPR035965">
    <property type="entry name" value="PAS-like_dom_sf"/>
</dbReference>
<keyword evidence="3" id="KW-0548">Nucleotidyltransferase</keyword>
<dbReference type="PANTHER" id="PTHR44757:SF2">
    <property type="entry name" value="BIOFILM ARCHITECTURE MAINTENANCE PROTEIN MBAA"/>
    <property type="match status" value="1"/>
</dbReference>
<evidence type="ECO:0000313" key="3">
    <source>
        <dbReference type="EMBL" id="MBY6138434.1"/>
    </source>
</evidence>
<name>A0ABS7NB50_9RHOB</name>
<protein>
    <submittedName>
        <fullName evidence="3">Diguanylate cyclase</fullName>
        <ecNumber evidence="3">2.7.7.65</ecNumber>
    </submittedName>
</protein>
<dbReference type="Gene3D" id="3.30.450.20">
    <property type="entry name" value="PAS domain"/>
    <property type="match status" value="1"/>
</dbReference>
<dbReference type="InterPro" id="IPR000160">
    <property type="entry name" value="GGDEF_dom"/>
</dbReference>
<evidence type="ECO:0000259" key="1">
    <source>
        <dbReference type="PROSITE" id="PS50113"/>
    </source>
</evidence>